<keyword evidence="7" id="KW-1185">Reference proteome</keyword>
<protein>
    <submittedName>
        <fullName evidence="5">GCN5 family acetyltransferase</fullName>
    </submittedName>
</protein>
<reference evidence="5 7" key="1">
    <citation type="submission" date="2014-07" db="EMBL/GenBank/DDBJ databases">
        <title>Porphyromonadaceae bacterium OUH 308042 = ATCC BAA-2681 = DSM 28342 draft genome.</title>
        <authorList>
            <person name="Sydenham T.V."/>
            <person name="Hasman H."/>
            <person name="Justensen U.S."/>
        </authorList>
    </citation>
    <scope>NUCLEOTIDE SEQUENCE [LARGE SCALE GENOMIC DNA]</scope>
    <source>
        <strain evidence="5 7">OUH 308042</strain>
    </source>
</reference>
<dbReference type="PROSITE" id="PS51186">
    <property type="entry name" value="GNAT"/>
    <property type="match status" value="1"/>
</dbReference>
<sequence length="152" mass="17435">MSEIVRPSVCDYDELTDLWEASVRATHDFLAEEDIRFFKPLVRNQYLDAVSLFVIRGNEGRILAFMGIREDMLEMLFVHPGVQRTGLGRRLLHYAVQCRGISKVDVNEQNENALCFYERMGFEVTGRNATDAFGKPFPILHMSLKSEGSSRE</sequence>
<evidence type="ECO:0000313" key="6">
    <source>
        <dbReference type="Proteomes" id="UP000031937"/>
    </source>
</evidence>
<dbReference type="InterPro" id="IPR016181">
    <property type="entry name" value="Acyl_CoA_acyltransferase"/>
</dbReference>
<reference evidence="4 6" key="2">
    <citation type="submission" date="2014-07" db="EMBL/GenBank/DDBJ databases">
        <title>Porphyromonadaceae bacterium OUH 334697 = ATCC BAA-2682 = DSM 28341 draft genome.</title>
        <authorList>
            <person name="Sydenham T.V."/>
            <person name="Hasman H."/>
            <person name="Justesen U.S."/>
        </authorList>
    </citation>
    <scope>NUCLEOTIDE SEQUENCE [LARGE SCALE GENOMIC DNA]</scope>
    <source>
        <strain evidence="4 6">OUH 334697</strain>
    </source>
</reference>
<proteinExistence type="predicted"/>
<gene>
    <name evidence="5" type="ORF">BA92_04470</name>
    <name evidence="4" type="ORF">IE90_10535</name>
</gene>
<keyword evidence="1 5" id="KW-0808">Transferase</keyword>
<evidence type="ECO:0000256" key="1">
    <source>
        <dbReference type="ARBA" id="ARBA00022679"/>
    </source>
</evidence>
<dbReference type="CDD" id="cd04301">
    <property type="entry name" value="NAT_SF"/>
    <property type="match status" value="1"/>
</dbReference>
<evidence type="ECO:0000256" key="2">
    <source>
        <dbReference type="ARBA" id="ARBA00023315"/>
    </source>
</evidence>
<organism evidence="5 7">
    <name type="scientific">Sanguibacteroides justesenii</name>
    <dbReference type="NCBI Taxonomy" id="1547597"/>
    <lineage>
        <taxon>Bacteria</taxon>
        <taxon>Pseudomonadati</taxon>
        <taxon>Bacteroidota</taxon>
        <taxon>Bacteroidia</taxon>
        <taxon>Bacteroidales</taxon>
        <taxon>Porphyromonadaceae</taxon>
        <taxon>Sanguibacteroides</taxon>
    </lineage>
</organism>
<dbReference type="EMBL" id="JPIT01000031">
    <property type="protein sequence ID" value="KIO43555.1"/>
    <property type="molecule type" value="Genomic_DNA"/>
</dbReference>
<comment type="caution">
    <text evidence="5">The sequence shown here is derived from an EMBL/GenBank/DDBJ whole genome shotgun (WGS) entry which is preliminary data.</text>
</comment>
<dbReference type="GO" id="GO:0016747">
    <property type="term" value="F:acyltransferase activity, transferring groups other than amino-acyl groups"/>
    <property type="evidence" value="ECO:0007669"/>
    <property type="project" value="InterPro"/>
</dbReference>
<dbReference type="Proteomes" id="UP000031937">
    <property type="component" value="Unassembled WGS sequence"/>
</dbReference>
<dbReference type="Gene3D" id="3.40.630.30">
    <property type="match status" value="1"/>
</dbReference>
<dbReference type="SUPFAM" id="SSF55729">
    <property type="entry name" value="Acyl-CoA N-acyltransferases (Nat)"/>
    <property type="match status" value="1"/>
</dbReference>
<evidence type="ECO:0000313" key="5">
    <source>
        <dbReference type="EMBL" id="KIO45718.1"/>
    </source>
</evidence>
<dbReference type="Pfam" id="PF13673">
    <property type="entry name" value="Acetyltransf_10"/>
    <property type="match status" value="1"/>
</dbReference>
<feature type="domain" description="N-acetyltransferase" evidence="3">
    <location>
        <begin position="2"/>
        <end position="147"/>
    </location>
</feature>
<dbReference type="OrthoDB" id="9788916at2"/>
<keyword evidence="2" id="KW-0012">Acyltransferase</keyword>
<evidence type="ECO:0000313" key="7">
    <source>
        <dbReference type="Proteomes" id="UP000031980"/>
    </source>
</evidence>
<evidence type="ECO:0000313" key="4">
    <source>
        <dbReference type="EMBL" id="KIO43555.1"/>
    </source>
</evidence>
<evidence type="ECO:0000259" key="3">
    <source>
        <dbReference type="PROSITE" id="PS51186"/>
    </source>
</evidence>
<dbReference type="AlphaFoldDB" id="A0A0C3MGT8"/>
<dbReference type="PANTHER" id="PTHR43800:SF1">
    <property type="entry name" value="PEPTIDYL-LYSINE N-ACETYLTRANSFERASE YJAB"/>
    <property type="match status" value="1"/>
</dbReference>
<dbReference type="Proteomes" id="UP000031980">
    <property type="component" value="Unassembled WGS sequence"/>
</dbReference>
<accession>A0A0C3MGT8</accession>
<dbReference type="InterPro" id="IPR000182">
    <property type="entry name" value="GNAT_dom"/>
</dbReference>
<dbReference type="PANTHER" id="PTHR43800">
    <property type="entry name" value="PEPTIDYL-LYSINE N-ACETYLTRANSFERASE YJAB"/>
    <property type="match status" value="1"/>
</dbReference>
<dbReference type="RefSeq" id="WP_041503761.1">
    <property type="nucleotide sequence ID" value="NZ_JPIT01000031.1"/>
</dbReference>
<dbReference type="EMBL" id="JPIU01000037">
    <property type="protein sequence ID" value="KIO45718.1"/>
    <property type="molecule type" value="Genomic_DNA"/>
</dbReference>
<name>A0A0C3MGT8_9PORP</name>